<proteinExistence type="predicted"/>
<sequence length="72" mass="8537">MSDLVSSVLKLEDIEKYIEIGEQIIQQISFNLQHISSVLNTEIFNPFEFCYYRGGNFWEIESAEECDDEYFE</sequence>
<dbReference type="EMBL" id="KC008600">
    <property type="protein sequence ID" value="AGK85501.1"/>
    <property type="molecule type" value="Genomic_RNA"/>
</dbReference>
<accession>U5JCU2</accession>
<dbReference type="Proteomes" id="UP000151129">
    <property type="component" value="Genome"/>
</dbReference>
<organism evidence="1 2">
    <name type="scientific">Infectious bronchitis virus</name>
    <dbReference type="NCBI Taxonomy" id="11120"/>
    <lineage>
        <taxon>Viruses</taxon>
        <taxon>Riboviria</taxon>
        <taxon>Orthornavirae</taxon>
        <taxon>Pisuviricota</taxon>
        <taxon>Pisoniviricetes</taxon>
        <taxon>Nidovirales</taxon>
        <taxon>Cornidovirineae</taxon>
        <taxon>Coronaviridae</taxon>
        <taxon>Orthocoronavirinae</taxon>
        <taxon>Gammacoronavirus</taxon>
        <taxon>Igacovirus</taxon>
        <taxon>Gammacoronavirus galli</taxon>
        <taxon>Avian coronavirus</taxon>
    </lineage>
</organism>
<reference evidence="1 2" key="1">
    <citation type="submission" date="2012-10" db="EMBL/GenBank/DDBJ databases">
        <title>Complete genome sequence analysis and molecular characteristics of different infectious bronchitis virus (IBV) strains isolated in Guangxi China.</title>
        <authorList>
            <person name="Li M."/>
            <person name="Wei P."/>
            <person name="He K."/>
        </authorList>
    </citation>
    <scope>NUCLEOTIDE SEQUENCE [LARGE SCALE GENOMIC DNA]</scope>
    <source>
        <strain evidence="1">GX-C</strain>
    </source>
</reference>
<evidence type="ECO:0000313" key="2">
    <source>
        <dbReference type="Proteomes" id="UP000151129"/>
    </source>
</evidence>
<evidence type="ECO:0000313" key="1">
    <source>
        <dbReference type="EMBL" id="AGK85501.1"/>
    </source>
</evidence>
<protein>
    <submittedName>
        <fullName evidence="1">3b</fullName>
    </submittedName>
</protein>
<name>U5JCU2_9GAMC</name>